<reference evidence="1" key="1">
    <citation type="journal article" date="2020" name="New Phytol.">
        <title>Comparative genomics reveals dynamic genome evolution in host specialist ectomycorrhizal fungi.</title>
        <authorList>
            <person name="Lofgren L.A."/>
            <person name="Nguyen N.H."/>
            <person name="Vilgalys R."/>
            <person name="Ruytinx J."/>
            <person name="Liao H.L."/>
            <person name="Branco S."/>
            <person name="Kuo A."/>
            <person name="LaButti K."/>
            <person name="Lipzen A."/>
            <person name="Andreopoulos W."/>
            <person name="Pangilinan J."/>
            <person name="Riley R."/>
            <person name="Hundley H."/>
            <person name="Na H."/>
            <person name="Barry K."/>
            <person name="Grigoriev I.V."/>
            <person name="Stajich J.E."/>
            <person name="Kennedy P.G."/>
        </authorList>
    </citation>
    <scope>NUCLEOTIDE SEQUENCE</scope>
    <source>
        <strain evidence="1">FC203</strain>
    </source>
</reference>
<organism evidence="1 2">
    <name type="scientific">Suillus fuscotomentosus</name>
    <dbReference type="NCBI Taxonomy" id="1912939"/>
    <lineage>
        <taxon>Eukaryota</taxon>
        <taxon>Fungi</taxon>
        <taxon>Dikarya</taxon>
        <taxon>Basidiomycota</taxon>
        <taxon>Agaricomycotina</taxon>
        <taxon>Agaricomycetes</taxon>
        <taxon>Agaricomycetidae</taxon>
        <taxon>Boletales</taxon>
        <taxon>Suillineae</taxon>
        <taxon>Suillaceae</taxon>
        <taxon>Suillus</taxon>
    </lineage>
</organism>
<dbReference type="EMBL" id="JABBWK010000049">
    <property type="protein sequence ID" value="KAG1897144.1"/>
    <property type="molecule type" value="Genomic_DNA"/>
</dbReference>
<evidence type="ECO:0000313" key="1">
    <source>
        <dbReference type="EMBL" id="KAG1897144.1"/>
    </source>
</evidence>
<dbReference type="RefSeq" id="XP_041222720.1">
    <property type="nucleotide sequence ID" value="XM_041369770.1"/>
</dbReference>
<accession>A0AAD4DZU8</accession>
<dbReference type="GeneID" id="64664068"/>
<keyword evidence="2" id="KW-1185">Reference proteome</keyword>
<gene>
    <name evidence="1" type="ORF">F5891DRAFT_1243752</name>
</gene>
<evidence type="ECO:0000313" key="2">
    <source>
        <dbReference type="Proteomes" id="UP001195769"/>
    </source>
</evidence>
<comment type="caution">
    <text evidence="1">The sequence shown here is derived from an EMBL/GenBank/DDBJ whole genome shotgun (WGS) entry which is preliminary data.</text>
</comment>
<sequence>MPSPISSSHESCQQLGHLSLPQLNKYLFQQLVTPVKHHTIIDQGPIPLYCLDVCRLQDLAKCNGIYPLNCTWSYNNIKTYPVMMPAAKKEKHIKHHMVDSEVEEVEVEVKRVQPLKRLFLFPGKNMTFVGRF</sequence>
<dbReference type="AlphaFoldDB" id="A0AAD4DZU8"/>
<proteinExistence type="predicted"/>
<protein>
    <submittedName>
        <fullName evidence="1">Uncharacterized protein</fullName>
    </submittedName>
</protein>
<name>A0AAD4DZU8_9AGAM</name>
<dbReference type="Proteomes" id="UP001195769">
    <property type="component" value="Unassembled WGS sequence"/>
</dbReference>